<dbReference type="InterPro" id="IPR056125">
    <property type="entry name" value="DUF7708"/>
</dbReference>
<dbReference type="InterPro" id="IPR054471">
    <property type="entry name" value="GPIID_WHD"/>
</dbReference>
<proteinExistence type="inferred from homology"/>
<keyword evidence="5 11" id="KW-0863">Zinc-finger</keyword>
<dbReference type="GO" id="GO:0003677">
    <property type="term" value="F:DNA binding"/>
    <property type="evidence" value="ECO:0007669"/>
    <property type="project" value="UniProtKB-KW"/>
</dbReference>
<dbReference type="GO" id="GO:0005634">
    <property type="term" value="C:nucleus"/>
    <property type="evidence" value="ECO:0007669"/>
    <property type="project" value="UniProtKB-SubCell"/>
</dbReference>
<dbReference type="PANTHER" id="PTHR10039:SF14">
    <property type="entry name" value="NACHT DOMAIN-CONTAINING PROTEIN"/>
    <property type="match status" value="1"/>
</dbReference>
<keyword evidence="7" id="KW-0805">Transcription regulation</keyword>
<feature type="domain" description="C2H2-type" evidence="13">
    <location>
        <begin position="895"/>
        <end position="922"/>
    </location>
</feature>
<dbReference type="PROSITE" id="PS50157">
    <property type="entry name" value="ZINC_FINGER_C2H2_2"/>
    <property type="match status" value="3"/>
</dbReference>
<reference evidence="14" key="2">
    <citation type="submission" date="2023-05" db="EMBL/GenBank/DDBJ databases">
        <authorList>
            <consortium name="Lawrence Berkeley National Laboratory"/>
            <person name="Steindorff A."/>
            <person name="Hensen N."/>
            <person name="Bonometti L."/>
            <person name="Westerberg I."/>
            <person name="Brannstrom I.O."/>
            <person name="Guillou S."/>
            <person name="Cros-Aarteil S."/>
            <person name="Calhoun S."/>
            <person name="Haridas S."/>
            <person name="Kuo A."/>
            <person name="Mondo S."/>
            <person name="Pangilinan J."/>
            <person name="Riley R."/>
            <person name="Labutti K."/>
            <person name="Andreopoulos B."/>
            <person name="Lipzen A."/>
            <person name="Chen C."/>
            <person name="Yanf M."/>
            <person name="Daum C."/>
            <person name="Ng V."/>
            <person name="Clum A."/>
            <person name="Ohm R."/>
            <person name="Martin F."/>
            <person name="Silar P."/>
            <person name="Natvig D."/>
            <person name="Lalanne C."/>
            <person name="Gautier V."/>
            <person name="Ament-Velasquez S.L."/>
            <person name="Kruys A."/>
            <person name="Hutchinson M.I."/>
            <person name="Powell A.J."/>
            <person name="Barry K."/>
            <person name="Miller A.N."/>
            <person name="Grigoriev I.V."/>
            <person name="Debuchy R."/>
            <person name="Gladieux P."/>
            <person name="Thoren M.H."/>
            <person name="Johannesson H."/>
        </authorList>
    </citation>
    <scope>NUCLEOTIDE SEQUENCE</scope>
    <source>
        <strain evidence="14">CBS 990.96</strain>
    </source>
</reference>
<evidence type="ECO:0000259" key="13">
    <source>
        <dbReference type="PROSITE" id="PS50157"/>
    </source>
</evidence>
<dbReference type="SMART" id="SM00355">
    <property type="entry name" value="ZnF_C2H2"/>
    <property type="match status" value="4"/>
</dbReference>
<name>A0AAN6YLQ7_9PEZI</name>
<comment type="caution">
    <text evidence="14">The sequence shown here is derived from an EMBL/GenBank/DDBJ whole genome shotgun (WGS) entry which is preliminary data.</text>
</comment>
<keyword evidence="8" id="KW-0238">DNA-binding</keyword>
<keyword evidence="3" id="KW-0479">Metal-binding</keyword>
<dbReference type="PROSITE" id="PS00028">
    <property type="entry name" value="ZINC_FINGER_C2H2_1"/>
    <property type="match status" value="2"/>
</dbReference>
<dbReference type="PANTHER" id="PTHR10039">
    <property type="entry name" value="AMELOGENIN"/>
    <property type="match status" value="1"/>
</dbReference>
<evidence type="ECO:0000256" key="2">
    <source>
        <dbReference type="ARBA" id="ARBA00006991"/>
    </source>
</evidence>
<organism evidence="14 15">
    <name type="scientific">Podospora fimiseda</name>
    <dbReference type="NCBI Taxonomy" id="252190"/>
    <lineage>
        <taxon>Eukaryota</taxon>
        <taxon>Fungi</taxon>
        <taxon>Dikarya</taxon>
        <taxon>Ascomycota</taxon>
        <taxon>Pezizomycotina</taxon>
        <taxon>Sordariomycetes</taxon>
        <taxon>Sordariomycetidae</taxon>
        <taxon>Sordariales</taxon>
        <taxon>Podosporaceae</taxon>
        <taxon>Podospora</taxon>
    </lineage>
</organism>
<evidence type="ECO:0000256" key="1">
    <source>
        <dbReference type="ARBA" id="ARBA00004123"/>
    </source>
</evidence>
<dbReference type="InterPro" id="IPR027417">
    <property type="entry name" value="P-loop_NTPase"/>
</dbReference>
<dbReference type="Proteomes" id="UP001301958">
    <property type="component" value="Unassembled WGS sequence"/>
</dbReference>
<dbReference type="InterPro" id="IPR056884">
    <property type="entry name" value="NPHP3-like_N"/>
</dbReference>
<dbReference type="FunFam" id="3.30.160.60:FF:001156">
    <property type="entry name" value="Zinc finger protein 407"/>
    <property type="match status" value="1"/>
</dbReference>
<dbReference type="Gene3D" id="3.30.160.60">
    <property type="entry name" value="Classic Zinc Finger"/>
    <property type="match status" value="3"/>
</dbReference>
<evidence type="ECO:0000256" key="12">
    <source>
        <dbReference type="SAM" id="MobiDB-lite"/>
    </source>
</evidence>
<keyword evidence="10" id="KW-0539">Nucleus</keyword>
<dbReference type="InterPro" id="IPR036236">
    <property type="entry name" value="Znf_C2H2_sf"/>
</dbReference>
<protein>
    <recommendedName>
        <fullName evidence="13">C2H2-type domain-containing protein</fullName>
    </recommendedName>
</protein>
<feature type="compositionally biased region" description="Basic and acidic residues" evidence="12">
    <location>
        <begin position="1041"/>
        <end position="1050"/>
    </location>
</feature>
<comment type="subcellular location">
    <subcellularLocation>
        <location evidence="1">Nucleus</location>
    </subcellularLocation>
</comment>
<evidence type="ECO:0000256" key="3">
    <source>
        <dbReference type="ARBA" id="ARBA00022723"/>
    </source>
</evidence>
<keyword evidence="15" id="KW-1185">Reference proteome</keyword>
<evidence type="ECO:0000256" key="7">
    <source>
        <dbReference type="ARBA" id="ARBA00023015"/>
    </source>
</evidence>
<feature type="region of interest" description="Disordered" evidence="12">
    <location>
        <begin position="1041"/>
        <end position="1075"/>
    </location>
</feature>
<evidence type="ECO:0000256" key="9">
    <source>
        <dbReference type="ARBA" id="ARBA00023163"/>
    </source>
</evidence>
<evidence type="ECO:0000256" key="4">
    <source>
        <dbReference type="ARBA" id="ARBA00022737"/>
    </source>
</evidence>
<dbReference type="InterPro" id="IPR013087">
    <property type="entry name" value="Znf_C2H2_type"/>
</dbReference>
<evidence type="ECO:0000256" key="11">
    <source>
        <dbReference type="PROSITE-ProRule" id="PRU00042"/>
    </source>
</evidence>
<dbReference type="Pfam" id="PF22939">
    <property type="entry name" value="WHD_GPIID"/>
    <property type="match status" value="1"/>
</dbReference>
<dbReference type="GO" id="GO:0008270">
    <property type="term" value="F:zinc ion binding"/>
    <property type="evidence" value="ECO:0007669"/>
    <property type="project" value="UniProtKB-KW"/>
</dbReference>
<evidence type="ECO:0000256" key="6">
    <source>
        <dbReference type="ARBA" id="ARBA00022833"/>
    </source>
</evidence>
<reference evidence="14" key="1">
    <citation type="journal article" date="2023" name="Mol. Phylogenet. Evol.">
        <title>Genome-scale phylogeny and comparative genomics of the fungal order Sordariales.</title>
        <authorList>
            <person name="Hensen N."/>
            <person name="Bonometti L."/>
            <person name="Westerberg I."/>
            <person name="Brannstrom I.O."/>
            <person name="Guillou S."/>
            <person name="Cros-Aarteil S."/>
            <person name="Calhoun S."/>
            <person name="Haridas S."/>
            <person name="Kuo A."/>
            <person name="Mondo S."/>
            <person name="Pangilinan J."/>
            <person name="Riley R."/>
            <person name="LaButti K."/>
            <person name="Andreopoulos B."/>
            <person name="Lipzen A."/>
            <person name="Chen C."/>
            <person name="Yan M."/>
            <person name="Daum C."/>
            <person name="Ng V."/>
            <person name="Clum A."/>
            <person name="Steindorff A."/>
            <person name="Ohm R.A."/>
            <person name="Martin F."/>
            <person name="Silar P."/>
            <person name="Natvig D.O."/>
            <person name="Lalanne C."/>
            <person name="Gautier V."/>
            <person name="Ament-Velasquez S.L."/>
            <person name="Kruys A."/>
            <person name="Hutchinson M.I."/>
            <person name="Powell A.J."/>
            <person name="Barry K."/>
            <person name="Miller A.N."/>
            <person name="Grigoriev I.V."/>
            <person name="Debuchy R."/>
            <person name="Gladieux P."/>
            <person name="Hiltunen Thoren M."/>
            <person name="Johannesson H."/>
        </authorList>
    </citation>
    <scope>NUCLEOTIDE SEQUENCE</scope>
    <source>
        <strain evidence="14">CBS 990.96</strain>
    </source>
</reference>
<dbReference type="Gene3D" id="3.40.50.300">
    <property type="entry name" value="P-loop containing nucleotide triphosphate hydrolases"/>
    <property type="match status" value="1"/>
</dbReference>
<dbReference type="Pfam" id="PF24883">
    <property type="entry name" value="NPHP3_N"/>
    <property type="match status" value="1"/>
</dbReference>
<evidence type="ECO:0000256" key="5">
    <source>
        <dbReference type="ARBA" id="ARBA00022771"/>
    </source>
</evidence>
<dbReference type="SUPFAM" id="SSF52540">
    <property type="entry name" value="P-loop containing nucleoside triphosphate hydrolases"/>
    <property type="match status" value="1"/>
</dbReference>
<accession>A0AAN6YLQ7</accession>
<feature type="domain" description="C2H2-type" evidence="13">
    <location>
        <begin position="951"/>
        <end position="987"/>
    </location>
</feature>
<sequence length="1075" mass="123110">MSCQAEASGGCTCGFHLALADFKRNLKDDDLVRSFQGTQLHHLTAEIAKIQQEQHSKRSLRYMKRLDPFLKKMEQYGKVIEIFANSQDIVAFIWGPLKFLLIAASSFNDALNSLLDAYQEIWEQFPLFEVYGSTLEARPYLRTILVWIYKDILDFHQEAMRYFKSRVRIQVFQAAWRNFLPTIRHIKENMARHRRLLAEGIAFVQLEELNIIRRDAQRRFEVERQAEVDRRRKETISWLNPYNSQLTLEKYREARISCPDAGGWLLKIARFRGWFDPTFCTEPLLWITGIPGAGKSVLASVIVDAAQELDVPENDICVAFFFCQPDDSDANTFVAVARSILAQLVTQNTFLIPQVYEQSSLSGEVTLSTNDLAKTLLTDVLSSCKNTYIIIDGLDACNRKEHKNIVSTFRTVVESLPPSQMHDIRCVFLCRDDPAARKDLINIPMIRITPADNKDDIEKYWKVCKSHLEAEFGPLDMDIVKIVAAQSRGMFLYATLMFSHLKSLSTLDELQQQLHSIPKELHDLYQRIVERLLLTENFQAKDIMKLLGQLACAKRPLKWYEVQGAAAIDLDNETVNFQKLPRGMKYTHRDLCGPLVEMRSDEDQSLDFIHPSAREYLLQHHFRDSSASLHFQFATLSVSYLTLPGNLQSVNTFLLPLLLDSGYYAFLEYAVSCWALHVQESLQGKEKEHPPDLEELEDKVDMFLDKHWKKNTSDTDNTPKSILLGLSRLKNFDSYDRICKAVAAVRRELTQHSPRGSEESPLDLADIVKRARDTLASYSEFGNLTDAKRALLHSLYGPNWFKCSMMNCEYFHQGFKSRQQLDQHITRHERPFLCMVTEPTECQAHTFGFTTKDALHRHLLAAHGIDVGDSADDLEFPLPPSLKRNADGEGGPSRFECPTCHKTFTRNHNLQNHLRAHRKEKPFPCNQCTQSFTRQYERNRHQALHTGQKRFICKGELASGGTWGCGKKFARQDKLASHFKSKSGRKCIQPLFMEEANGMTGEEWNARIAEILSSRFILDPEQMKPLITTLSSFPESWVRVEGREDVKTEEESQGQSTDSGLGIEEVTDGSSTGTD</sequence>
<evidence type="ECO:0000256" key="10">
    <source>
        <dbReference type="ARBA" id="ARBA00023242"/>
    </source>
</evidence>
<gene>
    <name evidence="14" type="ORF">QBC38DRAFT_493303</name>
</gene>
<keyword evidence="4" id="KW-0677">Repeat</keyword>
<evidence type="ECO:0000313" key="14">
    <source>
        <dbReference type="EMBL" id="KAK4220845.1"/>
    </source>
</evidence>
<feature type="domain" description="C2H2-type" evidence="13">
    <location>
        <begin position="923"/>
        <end position="950"/>
    </location>
</feature>
<dbReference type="EMBL" id="MU865628">
    <property type="protein sequence ID" value="KAK4220845.1"/>
    <property type="molecule type" value="Genomic_DNA"/>
</dbReference>
<dbReference type="FunFam" id="3.30.160.60:FF:000100">
    <property type="entry name" value="Zinc finger 45-like"/>
    <property type="match status" value="1"/>
</dbReference>
<keyword evidence="6" id="KW-0862">Zinc</keyword>
<dbReference type="SUPFAM" id="SSF57667">
    <property type="entry name" value="beta-beta-alpha zinc fingers"/>
    <property type="match status" value="1"/>
</dbReference>
<evidence type="ECO:0000256" key="8">
    <source>
        <dbReference type="ARBA" id="ARBA00023125"/>
    </source>
</evidence>
<dbReference type="Pfam" id="PF24809">
    <property type="entry name" value="DUF7708"/>
    <property type="match status" value="1"/>
</dbReference>
<evidence type="ECO:0000313" key="15">
    <source>
        <dbReference type="Proteomes" id="UP001301958"/>
    </source>
</evidence>
<keyword evidence="9" id="KW-0804">Transcription</keyword>
<comment type="similarity">
    <text evidence="2">Belongs to the krueppel C2H2-type zinc-finger protein family.</text>
</comment>
<dbReference type="AlphaFoldDB" id="A0AAN6YLQ7"/>
<dbReference type="Pfam" id="PF00096">
    <property type="entry name" value="zf-C2H2"/>
    <property type="match status" value="2"/>
</dbReference>